<evidence type="ECO:0000256" key="1">
    <source>
        <dbReference type="SAM" id="MobiDB-lite"/>
    </source>
</evidence>
<dbReference type="EMBL" id="CADCWK010000317">
    <property type="protein sequence ID" value="CAA9572132.1"/>
    <property type="molecule type" value="Genomic_DNA"/>
</dbReference>
<reference evidence="2" key="1">
    <citation type="submission" date="2020-02" db="EMBL/GenBank/DDBJ databases">
        <authorList>
            <person name="Meier V. D."/>
        </authorList>
    </citation>
    <scope>NUCLEOTIDE SEQUENCE</scope>
    <source>
        <strain evidence="2">AVDCRST_MAG33</strain>
    </source>
</reference>
<gene>
    <name evidence="2" type="ORF">AVDCRST_MAG33-2640</name>
</gene>
<protein>
    <submittedName>
        <fullName evidence="2">Uncharacterized protein</fullName>
    </submittedName>
</protein>
<name>A0A6J4V8M6_9BACT</name>
<dbReference type="AlphaFoldDB" id="A0A6J4V8M6"/>
<organism evidence="2">
    <name type="scientific">uncultured Thermomicrobiales bacterium</name>
    <dbReference type="NCBI Taxonomy" id="1645740"/>
    <lineage>
        <taxon>Bacteria</taxon>
        <taxon>Pseudomonadati</taxon>
        <taxon>Thermomicrobiota</taxon>
        <taxon>Thermomicrobia</taxon>
        <taxon>Thermomicrobiales</taxon>
        <taxon>environmental samples</taxon>
    </lineage>
</organism>
<feature type="non-terminal residue" evidence="2">
    <location>
        <position position="48"/>
    </location>
</feature>
<evidence type="ECO:0000313" key="2">
    <source>
        <dbReference type="EMBL" id="CAA9572132.1"/>
    </source>
</evidence>
<feature type="non-terminal residue" evidence="2">
    <location>
        <position position="1"/>
    </location>
</feature>
<proteinExistence type="predicted"/>
<accession>A0A6J4V8M6</accession>
<feature type="region of interest" description="Disordered" evidence="1">
    <location>
        <begin position="1"/>
        <end position="48"/>
    </location>
</feature>
<sequence length="48" mass="4928">RSSATSTSTCWSHGRRWRANRPSPSSHVTTYGGGLPPSSAASKPAAGT</sequence>
<feature type="compositionally biased region" description="Low complexity" evidence="1">
    <location>
        <begin position="36"/>
        <end position="48"/>
    </location>
</feature>
<feature type="compositionally biased region" description="Polar residues" evidence="1">
    <location>
        <begin position="1"/>
        <end position="11"/>
    </location>
</feature>